<evidence type="ECO:0000256" key="8">
    <source>
        <dbReference type="ARBA" id="ARBA00048555"/>
    </source>
</evidence>
<comment type="catalytic activity">
    <reaction evidence="8">
        <text>2 cob(II)yrinate a,c diamide + reduced [electron-transfer flavoprotein] + 2 ATP = 2 adenosylcob(III)yrinate a,c-diamide + 2 triphosphate + oxidized [electron-transfer flavoprotein] + 3 H(+)</text>
        <dbReference type="Rhea" id="RHEA:11528"/>
        <dbReference type="Rhea" id="RHEA-COMP:10685"/>
        <dbReference type="Rhea" id="RHEA-COMP:10686"/>
        <dbReference type="ChEBI" id="CHEBI:15378"/>
        <dbReference type="ChEBI" id="CHEBI:18036"/>
        <dbReference type="ChEBI" id="CHEBI:30616"/>
        <dbReference type="ChEBI" id="CHEBI:57692"/>
        <dbReference type="ChEBI" id="CHEBI:58307"/>
        <dbReference type="ChEBI" id="CHEBI:58503"/>
        <dbReference type="ChEBI" id="CHEBI:58537"/>
        <dbReference type="EC" id="2.5.1.17"/>
    </reaction>
</comment>
<dbReference type="InterPro" id="IPR027417">
    <property type="entry name" value="P-loop_NTPase"/>
</dbReference>
<evidence type="ECO:0000256" key="4">
    <source>
        <dbReference type="ARBA" id="ARBA00024929"/>
    </source>
</evidence>
<dbReference type="CDD" id="cd00561">
    <property type="entry name" value="CobA_ACA"/>
    <property type="match status" value="1"/>
</dbReference>
<dbReference type="InterPro" id="IPR003724">
    <property type="entry name" value="CblAdoTrfase_CobA"/>
</dbReference>
<name>A0A8J6R508_9BACT</name>
<sequence length="173" mass="18731">MPAQGYVQIYTGNGKGKTTAALGLAVRCAGAGGKVFFCQFLKKGDSSEWTALQHLQERIIHRAFGTGEFIRSTPSAEDRQLAKCGIAEAQAALASGAYDLIVLDELLGLLAKGLVNIDEIFDLLHLRPPRTELLLTGRNAPAELVEKADLVTEMCEIKHYYQQGVAARTGIEK</sequence>
<dbReference type="RefSeq" id="WP_191154100.1">
    <property type="nucleotide sequence ID" value="NZ_JACWUN010000003.1"/>
</dbReference>
<gene>
    <name evidence="10" type="ORF">ICT70_04040</name>
</gene>
<dbReference type="EMBL" id="JACWUN010000003">
    <property type="protein sequence ID" value="MBD1399834.1"/>
    <property type="molecule type" value="Genomic_DNA"/>
</dbReference>
<dbReference type="UniPathway" id="UPA00148">
    <property type="reaction ID" value="UER00233"/>
</dbReference>
<comment type="similarity">
    <text evidence="2">Belongs to the Cob(I)alamin adenosyltransferase family.</text>
</comment>
<comment type="caution">
    <text evidence="10">The sequence shown here is derived from an EMBL/GenBank/DDBJ whole genome shotgun (WGS) entry which is preliminary data.</text>
</comment>
<dbReference type="GO" id="GO:0005524">
    <property type="term" value="F:ATP binding"/>
    <property type="evidence" value="ECO:0007669"/>
    <property type="project" value="InterPro"/>
</dbReference>
<organism evidence="10 11">
    <name type="scientific">Pelovirga terrestris</name>
    <dbReference type="NCBI Taxonomy" id="2771352"/>
    <lineage>
        <taxon>Bacteria</taxon>
        <taxon>Pseudomonadati</taxon>
        <taxon>Thermodesulfobacteriota</taxon>
        <taxon>Desulfuromonadia</taxon>
        <taxon>Geobacterales</taxon>
        <taxon>Geobacteraceae</taxon>
        <taxon>Pelovirga</taxon>
    </lineage>
</organism>
<dbReference type="GO" id="GO:0009236">
    <property type="term" value="P:cobalamin biosynthetic process"/>
    <property type="evidence" value="ECO:0007669"/>
    <property type="project" value="UniProtKB-UniPathway"/>
</dbReference>
<dbReference type="PANTHER" id="PTHR46638">
    <property type="entry name" value="CORRINOID ADENOSYLTRANSFERASE"/>
    <property type="match status" value="1"/>
</dbReference>
<evidence type="ECO:0000313" key="10">
    <source>
        <dbReference type="EMBL" id="MBD1399834.1"/>
    </source>
</evidence>
<dbReference type="PANTHER" id="PTHR46638:SF1">
    <property type="entry name" value="CORRINOID ADENOSYLTRANSFERASE"/>
    <property type="match status" value="1"/>
</dbReference>
<evidence type="ECO:0000313" key="11">
    <source>
        <dbReference type="Proteomes" id="UP000632828"/>
    </source>
</evidence>
<dbReference type="Gene3D" id="3.40.50.300">
    <property type="entry name" value="P-loop containing nucleotide triphosphate hydrolases"/>
    <property type="match status" value="1"/>
</dbReference>
<comment type="catalytic activity">
    <reaction evidence="9">
        <text>2 cob(II)alamin + reduced [electron-transfer flavoprotein] + 2 ATP = 2 adenosylcob(III)alamin + 2 triphosphate + oxidized [electron-transfer flavoprotein] + 3 H(+)</text>
        <dbReference type="Rhea" id="RHEA:28671"/>
        <dbReference type="Rhea" id="RHEA-COMP:10685"/>
        <dbReference type="Rhea" id="RHEA-COMP:10686"/>
        <dbReference type="ChEBI" id="CHEBI:15378"/>
        <dbReference type="ChEBI" id="CHEBI:16304"/>
        <dbReference type="ChEBI" id="CHEBI:18036"/>
        <dbReference type="ChEBI" id="CHEBI:18408"/>
        <dbReference type="ChEBI" id="CHEBI:30616"/>
        <dbReference type="ChEBI" id="CHEBI:57692"/>
        <dbReference type="ChEBI" id="CHEBI:58307"/>
        <dbReference type="EC" id="2.5.1.17"/>
    </reaction>
</comment>
<protein>
    <recommendedName>
        <fullName evidence="3">corrinoid adenosyltransferase</fullName>
        <ecNumber evidence="3">2.5.1.17</ecNumber>
    </recommendedName>
    <alternativeName>
        <fullName evidence="5">Cob(II)alamin adenosyltransferase</fullName>
    </alternativeName>
    <alternativeName>
        <fullName evidence="7">Cob(II)yrinic acid a,c-diamide adenosyltransferase</fullName>
    </alternativeName>
    <alternativeName>
        <fullName evidence="6">Cobinamide/cobalamin adenosyltransferase</fullName>
    </alternativeName>
</protein>
<dbReference type="EC" id="2.5.1.17" evidence="3"/>
<evidence type="ECO:0000256" key="1">
    <source>
        <dbReference type="ARBA" id="ARBA00005121"/>
    </source>
</evidence>
<dbReference type="AlphaFoldDB" id="A0A8J6R508"/>
<proteinExistence type="inferred from homology"/>
<evidence type="ECO:0000256" key="2">
    <source>
        <dbReference type="ARBA" id="ARBA00007487"/>
    </source>
</evidence>
<evidence type="ECO:0000256" key="5">
    <source>
        <dbReference type="ARBA" id="ARBA00031529"/>
    </source>
</evidence>
<dbReference type="PIRSF" id="PIRSF015617">
    <property type="entry name" value="Adensltrnsf_CobA"/>
    <property type="match status" value="1"/>
</dbReference>
<dbReference type="SUPFAM" id="SSF52540">
    <property type="entry name" value="P-loop containing nucleoside triphosphate hydrolases"/>
    <property type="match status" value="1"/>
</dbReference>
<evidence type="ECO:0000256" key="9">
    <source>
        <dbReference type="ARBA" id="ARBA00048692"/>
    </source>
</evidence>
<dbReference type="Proteomes" id="UP000632828">
    <property type="component" value="Unassembled WGS sequence"/>
</dbReference>
<dbReference type="Pfam" id="PF02572">
    <property type="entry name" value="CobA_CobO_BtuR"/>
    <property type="match status" value="1"/>
</dbReference>
<keyword evidence="11" id="KW-1185">Reference proteome</keyword>
<accession>A0A8J6R508</accession>
<dbReference type="GO" id="GO:0008817">
    <property type="term" value="F:corrinoid adenosyltransferase activity"/>
    <property type="evidence" value="ECO:0007669"/>
    <property type="project" value="UniProtKB-EC"/>
</dbReference>
<evidence type="ECO:0000256" key="7">
    <source>
        <dbReference type="ARBA" id="ARBA00033354"/>
    </source>
</evidence>
<comment type="pathway">
    <text evidence="1">Cofactor biosynthesis; adenosylcobalamin biosynthesis; adenosylcobalamin from cob(II)yrinate a,c-diamide: step 2/7.</text>
</comment>
<evidence type="ECO:0000256" key="3">
    <source>
        <dbReference type="ARBA" id="ARBA00012454"/>
    </source>
</evidence>
<comment type="function">
    <text evidence="4">Required for both de novo synthesis of the corrin ring for the assimilation of exogenous corrinoids. Participates in the adenosylation of a variety of incomplete and complete corrinoids.</text>
</comment>
<reference evidence="10" key="1">
    <citation type="submission" date="2020-09" db="EMBL/GenBank/DDBJ databases">
        <title>Pelobacter alkaliphilus sp. nov., a novel anaerobic arsenate-reducing bacterium from terrestrial mud volcano.</title>
        <authorList>
            <person name="Khomyakova M.A."/>
            <person name="Merkel A.Y."/>
            <person name="Slobodkin A.I."/>
        </authorList>
    </citation>
    <scope>NUCLEOTIDE SEQUENCE</scope>
    <source>
        <strain evidence="10">M08fum</strain>
    </source>
</reference>
<evidence type="ECO:0000256" key="6">
    <source>
        <dbReference type="ARBA" id="ARBA00033334"/>
    </source>
</evidence>